<dbReference type="Proteomes" id="UP000006695">
    <property type="component" value="Chromosome"/>
</dbReference>
<sequence>MSIIVRLTLLSSLLVIVAACSMPFLVKDEFDKSSKEYGRMLRWQEFEKAADTYVGVSLRDEYRKRIVAAKDVKVVDYRIRSVEYDQKAKKAEVTMELDYYAIPSTTVKTVVDTQKWLYKDGAGQTGWRLESLLPEFR</sequence>
<protein>
    <recommendedName>
        <fullName evidence="3">Lipoprotein</fullName>
    </recommendedName>
</protein>
<accession>A5GBX2</accession>
<reference evidence="1 2" key="1">
    <citation type="submission" date="2007-05" db="EMBL/GenBank/DDBJ databases">
        <title>Complete sequence of Geobacter uraniireducens Rf4.</title>
        <authorList>
            <consortium name="US DOE Joint Genome Institute"/>
            <person name="Copeland A."/>
            <person name="Lucas S."/>
            <person name="Lapidus A."/>
            <person name="Barry K."/>
            <person name="Detter J.C."/>
            <person name="Glavina del Rio T."/>
            <person name="Hammon N."/>
            <person name="Israni S."/>
            <person name="Dalin E."/>
            <person name="Tice H."/>
            <person name="Pitluck S."/>
            <person name="Chertkov O."/>
            <person name="Brettin T."/>
            <person name="Bruce D."/>
            <person name="Han C."/>
            <person name="Schmutz J."/>
            <person name="Larimer F."/>
            <person name="Land M."/>
            <person name="Hauser L."/>
            <person name="Kyrpides N."/>
            <person name="Mikhailova N."/>
            <person name="Shelobolina E."/>
            <person name="Aklujkar M."/>
            <person name="Lovley D."/>
            <person name="Richardson P."/>
        </authorList>
    </citation>
    <scope>NUCLEOTIDE SEQUENCE [LARGE SCALE GENOMIC DNA]</scope>
    <source>
        <strain evidence="1 2">Rf4</strain>
    </source>
</reference>
<evidence type="ECO:0000313" key="2">
    <source>
        <dbReference type="Proteomes" id="UP000006695"/>
    </source>
</evidence>
<keyword evidence="2" id="KW-1185">Reference proteome</keyword>
<dbReference type="EMBL" id="CP000698">
    <property type="protein sequence ID" value="ABQ24919.1"/>
    <property type="molecule type" value="Genomic_DNA"/>
</dbReference>
<evidence type="ECO:0008006" key="3">
    <source>
        <dbReference type="Google" id="ProtNLM"/>
    </source>
</evidence>
<dbReference type="AlphaFoldDB" id="A5GBX2"/>
<dbReference type="RefSeq" id="WP_011937643.1">
    <property type="nucleotide sequence ID" value="NC_009483.1"/>
</dbReference>
<dbReference type="OrthoDB" id="5402051at2"/>
<evidence type="ECO:0000313" key="1">
    <source>
        <dbReference type="EMBL" id="ABQ24919.1"/>
    </source>
</evidence>
<dbReference type="PROSITE" id="PS51257">
    <property type="entry name" value="PROKAR_LIPOPROTEIN"/>
    <property type="match status" value="1"/>
</dbReference>
<gene>
    <name evidence="1" type="ordered locus">Gura_0709</name>
</gene>
<name>A5GBX2_GEOUR</name>
<dbReference type="STRING" id="351605.Gura_0709"/>
<dbReference type="KEGG" id="gur:Gura_0709"/>
<dbReference type="HOGENOM" id="CLU_1862327_0_0_7"/>
<proteinExistence type="predicted"/>
<organism evidence="1 2">
    <name type="scientific">Geotalea uraniireducens (strain Rf4)</name>
    <name type="common">Geobacter uraniireducens</name>
    <dbReference type="NCBI Taxonomy" id="351605"/>
    <lineage>
        <taxon>Bacteria</taxon>
        <taxon>Pseudomonadati</taxon>
        <taxon>Thermodesulfobacteriota</taxon>
        <taxon>Desulfuromonadia</taxon>
        <taxon>Geobacterales</taxon>
        <taxon>Geobacteraceae</taxon>
        <taxon>Geotalea</taxon>
    </lineage>
</organism>